<evidence type="ECO:0000313" key="9">
    <source>
        <dbReference type="EMBL" id="QHS63712.1"/>
    </source>
</evidence>
<dbReference type="GO" id="GO:0046872">
    <property type="term" value="F:metal ion binding"/>
    <property type="evidence" value="ECO:0007669"/>
    <property type="project" value="UniProtKB-KW"/>
</dbReference>
<evidence type="ECO:0000256" key="4">
    <source>
        <dbReference type="ARBA" id="ARBA00022833"/>
    </source>
</evidence>
<dbReference type="Proteomes" id="UP000476411">
    <property type="component" value="Chromosome"/>
</dbReference>
<dbReference type="KEGG" id="chih:GWR21_30265"/>
<dbReference type="Pfam" id="PF01435">
    <property type="entry name" value="Peptidase_M48"/>
    <property type="match status" value="1"/>
</dbReference>
<dbReference type="InterPro" id="IPR001915">
    <property type="entry name" value="Peptidase_M48"/>
</dbReference>
<comment type="cofactor">
    <cofactor evidence="6">
        <name>Zn(2+)</name>
        <dbReference type="ChEBI" id="CHEBI:29105"/>
    </cofactor>
    <text evidence="6">Binds 1 zinc ion per subunit.</text>
</comment>
<organism evidence="9 10">
    <name type="scientific">Chitinophaga agri</name>
    <dbReference type="NCBI Taxonomy" id="2703787"/>
    <lineage>
        <taxon>Bacteria</taxon>
        <taxon>Pseudomonadati</taxon>
        <taxon>Bacteroidota</taxon>
        <taxon>Chitinophagia</taxon>
        <taxon>Chitinophagales</taxon>
        <taxon>Chitinophagaceae</taxon>
        <taxon>Chitinophaga</taxon>
    </lineage>
</organism>
<keyword evidence="5 6" id="KW-0482">Metalloprotease</keyword>
<evidence type="ECO:0000256" key="3">
    <source>
        <dbReference type="ARBA" id="ARBA00022801"/>
    </source>
</evidence>
<protein>
    <submittedName>
        <fullName evidence="9">M48 family metallopeptidase</fullName>
    </submittedName>
</protein>
<keyword evidence="3 6" id="KW-0378">Hydrolase</keyword>
<accession>A0A6B9ZN51</accession>
<evidence type="ECO:0000256" key="2">
    <source>
        <dbReference type="ARBA" id="ARBA00022723"/>
    </source>
</evidence>
<dbReference type="RefSeq" id="WP_162335428.1">
    <property type="nucleotide sequence ID" value="NZ_CP048113.1"/>
</dbReference>
<keyword evidence="7" id="KW-0472">Membrane</keyword>
<dbReference type="AlphaFoldDB" id="A0A6B9ZN51"/>
<dbReference type="PANTHER" id="PTHR22726:SF1">
    <property type="entry name" value="METALLOENDOPEPTIDASE OMA1, MITOCHONDRIAL"/>
    <property type="match status" value="1"/>
</dbReference>
<evidence type="ECO:0000256" key="7">
    <source>
        <dbReference type="SAM" id="Phobius"/>
    </source>
</evidence>
<name>A0A6B9ZN51_9BACT</name>
<keyword evidence="4 6" id="KW-0862">Zinc</keyword>
<comment type="similarity">
    <text evidence="6">Belongs to the peptidase M48 family.</text>
</comment>
<feature type="transmembrane region" description="Helical" evidence="7">
    <location>
        <begin position="98"/>
        <end position="122"/>
    </location>
</feature>
<keyword evidence="10" id="KW-1185">Reference proteome</keyword>
<keyword evidence="2" id="KW-0479">Metal-binding</keyword>
<dbReference type="InterPro" id="IPR051156">
    <property type="entry name" value="Mito/Outer_Membr_Metalloprot"/>
</dbReference>
<keyword evidence="7" id="KW-1133">Transmembrane helix</keyword>
<feature type="domain" description="Peptidase M48" evidence="8">
    <location>
        <begin position="168"/>
        <end position="325"/>
    </location>
</feature>
<dbReference type="PANTHER" id="PTHR22726">
    <property type="entry name" value="METALLOENDOPEPTIDASE OMA1"/>
    <property type="match status" value="1"/>
</dbReference>
<reference evidence="9 10" key="1">
    <citation type="submission" date="2020-01" db="EMBL/GenBank/DDBJ databases">
        <title>Complete genome sequence of Chitinophaga sp. H33E-04 isolated from quinoa roots.</title>
        <authorList>
            <person name="Weon H.-Y."/>
            <person name="Lee S.A."/>
        </authorList>
    </citation>
    <scope>NUCLEOTIDE SEQUENCE [LARGE SCALE GENOMIC DNA]</scope>
    <source>
        <strain evidence="9 10">H33E-04</strain>
    </source>
</reference>
<keyword evidence="1 6" id="KW-0645">Protease</keyword>
<dbReference type="CDD" id="cd07332">
    <property type="entry name" value="M48C_Oma1_like"/>
    <property type="match status" value="1"/>
</dbReference>
<evidence type="ECO:0000256" key="5">
    <source>
        <dbReference type="ARBA" id="ARBA00023049"/>
    </source>
</evidence>
<gene>
    <name evidence="9" type="ORF">GWR21_30265</name>
</gene>
<evidence type="ECO:0000259" key="8">
    <source>
        <dbReference type="Pfam" id="PF01435"/>
    </source>
</evidence>
<sequence>MYKGTFYKQPAAEMIPVSFRIYDDGLQFETIGDETPLQSYLWLFTAIHFEVTGDYFMRIMHQQHVGQKLEINDPAFVKVFLRKYKHSKHFFRRSGMQTAIVALSVFIGLVLLAFFLVLPWTADKVANNLPRTFDQQLGQTAMAGMNEVTDDSASALLAQFAAQIRWDTPDTLTFFVVPSAIENAYALPGGYVFLYTGLLKKLDKKEELAALLSHEVAHITYRHSVRKLCHDMSTNVVLSLLLANTGDMANMLFSNANDLYGMKYSRKFEKQADIAGMHTLRNNHIDQQGMLALMEVLKQLSDRSDAPEFISSHPLTTSRINYIREDISNNRATATEHTKMESLFRQLKAKYH</sequence>
<keyword evidence="7" id="KW-0812">Transmembrane</keyword>
<dbReference type="Gene3D" id="3.30.2010.10">
    <property type="entry name" value="Metalloproteases ('zincins'), catalytic domain"/>
    <property type="match status" value="1"/>
</dbReference>
<dbReference type="GO" id="GO:0051603">
    <property type="term" value="P:proteolysis involved in protein catabolic process"/>
    <property type="evidence" value="ECO:0007669"/>
    <property type="project" value="TreeGrafter"/>
</dbReference>
<dbReference type="GO" id="GO:0004222">
    <property type="term" value="F:metalloendopeptidase activity"/>
    <property type="evidence" value="ECO:0007669"/>
    <property type="project" value="InterPro"/>
</dbReference>
<dbReference type="EMBL" id="CP048113">
    <property type="protein sequence ID" value="QHS63712.1"/>
    <property type="molecule type" value="Genomic_DNA"/>
</dbReference>
<dbReference type="GO" id="GO:0016020">
    <property type="term" value="C:membrane"/>
    <property type="evidence" value="ECO:0007669"/>
    <property type="project" value="TreeGrafter"/>
</dbReference>
<evidence type="ECO:0000256" key="1">
    <source>
        <dbReference type="ARBA" id="ARBA00022670"/>
    </source>
</evidence>
<proteinExistence type="inferred from homology"/>
<evidence type="ECO:0000313" key="10">
    <source>
        <dbReference type="Proteomes" id="UP000476411"/>
    </source>
</evidence>
<evidence type="ECO:0000256" key="6">
    <source>
        <dbReference type="RuleBase" id="RU003983"/>
    </source>
</evidence>